<protein>
    <submittedName>
        <fullName evidence="1">Uncharacterized protein</fullName>
    </submittedName>
</protein>
<dbReference type="RefSeq" id="XP_051364548.1">
    <property type="nucleotide sequence ID" value="XM_051503578.1"/>
</dbReference>
<evidence type="ECO:0000313" key="2">
    <source>
        <dbReference type="Proteomes" id="UP001055219"/>
    </source>
</evidence>
<dbReference type="OrthoDB" id="3235083at2759"/>
<dbReference type="AlphaFoldDB" id="A0A9Q0BF79"/>
<accession>A0A9Q0BF79</accession>
<reference evidence="1" key="2">
    <citation type="submission" date="2022-07" db="EMBL/GenBank/DDBJ databases">
        <authorList>
            <person name="Goncalves M.F.M."/>
            <person name="Hilario S."/>
            <person name="Van De Peer Y."/>
            <person name="Esteves A.C."/>
            <person name="Alves A."/>
        </authorList>
    </citation>
    <scope>NUCLEOTIDE SEQUENCE</scope>
    <source>
        <strain evidence="1">MUM 19.33</strain>
    </source>
</reference>
<organism evidence="1 2">
    <name type="scientific">Emericellopsis cladophorae</name>
    <dbReference type="NCBI Taxonomy" id="2686198"/>
    <lineage>
        <taxon>Eukaryota</taxon>
        <taxon>Fungi</taxon>
        <taxon>Dikarya</taxon>
        <taxon>Ascomycota</taxon>
        <taxon>Pezizomycotina</taxon>
        <taxon>Sordariomycetes</taxon>
        <taxon>Hypocreomycetidae</taxon>
        <taxon>Hypocreales</taxon>
        <taxon>Bionectriaceae</taxon>
        <taxon>Emericellopsis</taxon>
    </lineage>
</organism>
<evidence type="ECO:0000313" key="1">
    <source>
        <dbReference type="EMBL" id="KAI6783692.1"/>
    </source>
</evidence>
<proteinExistence type="predicted"/>
<gene>
    <name evidence="1" type="ORF">J7T54_001568</name>
</gene>
<dbReference type="Proteomes" id="UP001055219">
    <property type="component" value="Unassembled WGS sequence"/>
</dbReference>
<comment type="caution">
    <text evidence="1">The sequence shown here is derived from an EMBL/GenBank/DDBJ whole genome shotgun (WGS) entry which is preliminary data.</text>
</comment>
<dbReference type="GeneID" id="75828085"/>
<reference evidence="1" key="1">
    <citation type="journal article" date="2021" name="J Fungi (Basel)">
        <title>Genomic and Metabolomic Analyses of the Marine Fungus Emericellopsis cladophorae: Insights into Saltwater Adaptability Mechanisms and Its Biosynthetic Potential.</title>
        <authorList>
            <person name="Goncalves M.F.M."/>
            <person name="Hilario S."/>
            <person name="Van de Peer Y."/>
            <person name="Esteves A.C."/>
            <person name="Alves A."/>
        </authorList>
    </citation>
    <scope>NUCLEOTIDE SEQUENCE</scope>
    <source>
        <strain evidence="1">MUM 19.33</strain>
    </source>
</reference>
<dbReference type="EMBL" id="JAGIXG020000006">
    <property type="protein sequence ID" value="KAI6783692.1"/>
    <property type="molecule type" value="Genomic_DNA"/>
</dbReference>
<sequence length="580" mass="64916">MALANSFLSQAQYGQDWVVATTENAINAAMVGYLRSMEQPTVRMAWVQDWENHGNEVIMEWDELMIEFNNTDPFDVADLTTDSPEWDILYYSNLRYSFYAAFRAQAGIKLPDDATLEDAASIPDVVSLNTPATGIDYIIRCSDFELAWTADLDRGRKGMRRESQPLDDPWLFHTKVDLSMDTIKNGSSFESLPQEMQDAIQNLDGRPYSIAQLLYNFQSPTLTSVPTVNPDVGLDIQSKLNTFFLTEYFQTISSQGVPILGAVVIEDDGNAPEATFPLTGMKIGVNPFLGGDGAIDPDLSKLTTLNYLCVTGDRETQDVNNNRFGWNWLENFEADDYHGVVAINGHTLANYFKDELLPHVQSNCLRPYADLHDDGPFQAQLVTNMFPGNNPDVVVNIENGDTPVVEFTYEDSDTDKMRVGVFHTFRVELKTTYSMRLEFERNSIVATQRARTYLSIEGAFNVKESGWVVDRTIVDTYDIGVANGQLTAEITEGLPDDKGVNLNFNGWDEFWGSTGLNDAVDDIRAWAGEMTSIHLTNSPPELANAIRSYVFPGGREFTFAKAEFSDYKDLLAYITYAAPS</sequence>
<name>A0A9Q0BF79_9HYPO</name>
<keyword evidence="2" id="KW-1185">Reference proteome</keyword>